<evidence type="ECO:0000256" key="4">
    <source>
        <dbReference type="PROSITE-ProRule" id="PRU00325"/>
    </source>
</evidence>
<dbReference type="InterPro" id="IPR052579">
    <property type="entry name" value="Zinc_finger_SWIM"/>
</dbReference>
<dbReference type="OrthoDB" id="128162at2759"/>
<dbReference type="Pfam" id="PF21056">
    <property type="entry name" value="ZSWIM1-3_RNaseH-like"/>
    <property type="match status" value="1"/>
</dbReference>
<dbReference type="eggNOG" id="ENOG502RGIA">
    <property type="taxonomic scope" value="Eukaryota"/>
</dbReference>
<reference evidence="7 8" key="1">
    <citation type="submission" date="2013-11" db="EMBL/GenBank/DDBJ databases">
        <title>The Genome Sequence of Phytophthora parasitica P1569.</title>
        <authorList>
            <consortium name="The Broad Institute Genomics Platform"/>
            <person name="Russ C."/>
            <person name="Tyler B."/>
            <person name="Panabieres F."/>
            <person name="Shan W."/>
            <person name="Tripathy S."/>
            <person name="Grunwald N."/>
            <person name="Machado M."/>
            <person name="Johnson C.S."/>
            <person name="Arredondo F."/>
            <person name="Hong C."/>
            <person name="Coffey M."/>
            <person name="Young S.K."/>
            <person name="Zeng Q."/>
            <person name="Gargeya S."/>
            <person name="Fitzgerald M."/>
            <person name="Abouelleil A."/>
            <person name="Alvarado L."/>
            <person name="Chapman S.B."/>
            <person name="Gainer-Dewar J."/>
            <person name="Goldberg J."/>
            <person name="Griggs A."/>
            <person name="Gujja S."/>
            <person name="Hansen M."/>
            <person name="Howarth C."/>
            <person name="Imamovic A."/>
            <person name="Ireland A."/>
            <person name="Larimer J."/>
            <person name="McCowan C."/>
            <person name="Murphy C."/>
            <person name="Pearson M."/>
            <person name="Poon T.W."/>
            <person name="Priest M."/>
            <person name="Roberts A."/>
            <person name="Saif S."/>
            <person name="Shea T."/>
            <person name="Sykes S."/>
            <person name="Wortman J."/>
            <person name="Nusbaum C."/>
            <person name="Birren B."/>
        </authorList>
    </citation>
    <scope>NUCLEOTIDE SEQUENCE [LARGE SCALE GENOMIC DNA]</scope>
    <source>
        <strain evidence="7 8">P1569</strain>
    </source>
</reference>
<dbReference type="SMART" id="SM00575">
    <property type="entry name" value="ZnF_PMZ"/>
    <property type="match status" value="1"/>
</dbReference>
<keyword evidence="2 4" id="KW-0863">Zinc-finger</keyword>
<feature type="region of interest" description="Disordered" evidence="5">
    <location>
        <begin position="76"/>
        <end position="218"/>
    </location>
</feature>
<dbReference type="InterPro" id="IPR006564">
    <property type="entry name" value="Znf_PMZ"/>
</dbReference>
<feature type="compositionally biased region" description="Basic and acidic residues" evidence="5">
    <location>
        <begin position="1"/>
        <end position="10"/>
    </location>
</feature>
<dbReference type="PANTHER" id="PTHR31569:SF4">
    <property type="entry name" value="SWIM-TYPE DOMAIN-CONTAINING PROTEIN"/>
    <property type="match status" value="1"/>
</dbReference>
<dbReference type="PROSITE" id="PS50966">
    <property type="entry name" value="ZF_SWIM"/>
    <property type="match status" value="1"/>
</dbReference>
<dbReference type="InterPro" id="IPR048324">
    <property type="entry name" value="ZSWIM1-3_RNaseH-like"/>
</dbReference>
<comment type="caution">
    <text evidence="7">The sequence shown here is derived from an EMBL/GenBank/DDBJ whole genome shotgun (WGS) entry which is preliminary data.</text>
</comment>
<accession>V9DRV1</accession>
<dbReference type="HOGENOM" id="CLU_365050_0_0_1"/>
<evidence type="ECO:0000259" key="6">
    <source>
        <dbReference type="PROSITE" id="PS50966"/>
    </source>
</evidence>
<name>V9DRV1_PHYNI</name>
<evidence type="ECO:0000256" key="3">
    <source>
        <dbReference type="ARBA" id="ARBA00022833"/>
    </source>
</evidence>
<feature type="compositionally biased region" description="Low complexity" evidence="5">
    <location>
        <begin position="118"/>
        <end position="128"/>
    </location>
</feature>
<gene>
    <name evidence="7" type="ORF">F443_23259</name>
</gene>
<feature type="compositionally biased region" description="Basic and acidic residues" evidence="5">
    <location>
        <begin position="189"/>
        <end position="213"/>
    </location>
</feature>
<feature type="region of interest" description="Disordered" evidence="5">
    <location>
        <begin position="1"/>
        <end position="44"/>
    </location>
</feature>
<keyword evidence="8" id="KW-1185">Reference proteome</keyword>
<evidence type="ECO:0000313" key="8">
    <source>
        <dbReference type="Proteomes" id="UP000018721"/>
    </source>
</evidence>
<dbReference type="GO" id="GO:0008270">
    <property type="term" value="F:zinc ion binding"/>
    <property type="evidence" value="ECO:0007669"/>
    <property type="project" value="UniProtKB-KW"/>
</dbReference>
<feature type="domain" description="SWIM-type" evidence="6">
    <location>
        <begin position="595"/>
        <end position="627"/>
    </location>
</feature>
<feature type="compositionally biased region" description="Basic and acidic residues" evidence="5">
    <location>
        <begin position="81"/>
        <end position="93"/>
    </location>
</feature>
<proteinExistence type="predicted"/>
<dbReference type="InterPro" id="IPR007527">
    <property type="entry name" value="Znf_SWIM"/>
</dbReference>
<evidence type="ECO:0000256" key="5">
    <source>
        <dbReference type="SAM" id="MobiDB-lite"/>
    </source>
</evidence>
<keyword evidence="3" id="KW-0862">Zinc</keyword>
<keyword evidence="1" id="KW-0479">Metal-binding</keyword>
<dbReference type="PANTHER" id="PTHR31569">
    <property type="entry name" value="SWIM-TYPE DOMAIN-CONTAINING PROTEIN"/>
    <property type="match status" value="1"/>
</dbReference>
<dbReference type="Proteomes" id="UP000018721">
    <property type="component" value="Unassembled WGS sequence"/>
</dbReference>
<dbReference type="EMBL" id="ANIZ01004998">
    <property type="protein sequence ID" value="ETI29629.1"/>
    <property type="molecule type" value="Genomic_DNA"/>
</dbReference>
<evidence type="ECO:0000313" key="7">
    <source>
        <dbReference type="EMBL" id="ETI29629.1"/>
    </source>
</evidence>
<sequence length="765" mass="86578">MGEYSSHEAGKGVSPGLHPDDVQSPKGATRSATEPGDMRISTRWSCSVNPAASRRVYGSPATYPQTLPPVSQLVMARRTRSHDTVDADNKHNEGPVPGQDEVESVPELGERVVSEAGSRASSDDSVAARAEHPDNSYITGGAPKRIFNAEGEGGRAVGSKVHRKLEPLRLYSPHVADRSTSSCEEEETVAPHEDDEKGASQEDEEKGTSHKDSDDEDLPFYLQFLEEKKPRERGSKTTPEREAMIAAHVNVNNHVDPIPRKGNSTWICGSEEDCEAMVIHDQMGVRCTIVVQNATQKLAFKNWGETPAMDWTHGTNNVGYHLGSLVAIMAAGRGFPVLDFMPLNEKAVTLEICFFDFVKSKNASWMKTKTFVIDKHFVEWRVLEECFPTAKVLLCQFHAIMYWKKLVSNRFGLVLAEQDTVQHYFAKMLYSTSLSAFERTYKQFCSFCAGRYPNVRSYFDKNWKECREMWSNHLRNKYFSAGNTTTNRIESNWRLLKQLLGKKTSVDQTVASVLTHQAAITRQVLQSLHRHNCSSRNPGSVPVFLRRTAGVLSDYVLAKVRQQWDLFMVAMKDGSIERSQDNQWMWDVTSNGKTYPCNDIEWTCTCPFWTSLMLPCQHLMYVCRYGHGFEELPIVTISYRWSMAEATKLFRQLEKGLVSLTYFFVAEKGTGFYKVLEKWEGFVADAVKNTDKASDPSDTDEDNDVDITNYYDTVQLMEEMEKRQYEEEKEEEYICPPTQPSTVLCDVNTVGDVTRASDVNRDSCQ</sequence>
<organism evidence="7 8">
    <name type="scientific">Phytophthora nicotianae P1569</name>
    <dbReference type="NCBI Taxonomy" id="1317065"/>
    <lineage>
        <taxon>Eukaryota</taxon>
        <taxon>Sar</taxon>
        <taxon>Stramenopiles</taxon>
        <taxon>Oomycota</taxon>
        <taxon>Peronosporomycetes</taxon>
        <taxon>Peronosporales</taxon>
        <taxon>Peronosporaceae</taxon>
        <taxon>Phytophthora</taxon>
    </lineage>
</organism>
<evidence type="ECO:0000256" key="1">
    <source>
        <dbReference type="ARBA" id="ARBA00022723"/>
    </source>
</evidence>
<dbReference type="AlphaFoldDB" id="V9DRV1"/>
<evidence type="ECO:0000256" key="2">
    <source>
        <dbReference type="ARBA" id="ARBA00022771"/>
    </source>
</evidence>
<protein>
    <recommendedName>
        <fullName evidence="6">SWIM-type domain-containing protein</fullName>
    </recommendedName>
</protein>